<feature type="transmembrane region" description="Helical" evidence="6">
    <location>
        <begin position="108"/>
        <end position="126"/>
    </location>
</feature>
<dbReference type="GO" id="GO:0016020">
    <property type="term" value="C:membrane"/>
    <property type="evidence" value="ECO:0007669"/>
    <property type="project" value="UniProtKB-SubCell"/>
</dbReference>
<gene>
    <name evidence="7" type="ORF">EDC39_101108</name>
</gene>
<evidence type="ECO:0000256" key="6">
    <source>
        <dbReference type="SAM" id="Phobius"/>
    </source>
</evidence>
<feature type="transmembrane region" description="Helical" evidence="6">
    <location>
        <begin position="153"/>
        <end position="172"/>
    </location>
</feature>
<evidence type="ECO:0000256" key="4">
    <source>
        <dbReference type="ARBA" id="ARBA00022989"/>
    </source>
</evidence>
<feature type="transmembrane region" description="Helical" evidence="6">
    <location>
        <begin position="40"/>
        <end position="60"/>
    </location>
</feature>
<evidence type="ECO:0000256" key="2">
    <source>
        <dbReference type="ARBA" id="ARBA00022475"/>
    </source>
</evidence>
<keyword evidence="3 6" id="KW-0812">Transmembrane</keyword>
<proteinExistence type="predicted"/>
<comment type="subcellular location">
    <subcellularLocation>
        <location evidence="1">Membrane</location>
        <topology evidence="1">Multi-pass membrane protein</topology>
    </subcellularLocation>
</comment>
<dbReference type="CDD" id="cd13963">
    <property type="entry name" value="PT_UbiA_2"/>
    <property type="match status" value="1"/>
</dbReference>
<organism evidence="7 8">
    <name type="scientific">Geothermobacter ehrlichii</name>
    <dbReference type="NCBI Taxonomy" id="213224"/>
    <lineage>
        <taxon>Bacteria</taxon>
        <taxon>Pseudomonadati</taxon>
        <taxon>Thermodesulfobacteriota</taxon>
        <taxon>Desulfuromonadia</taxon>
        <taxon>Desulfuromonadales</taxon>
        <taxon>Geothermobacteraceae</taxon>
        <taxon>Geothermobacter</taxon>
    </lineage>
</organism>
<evidence type="ECO:0000256" key="1">
    <source>
        <dbReference type="ARBA" id="ARBA00004141"/>
    </source>
</evidence>
<feature type="transmembrane region" description="Helical" evidence="6">
    <location>
        <begin position="259"/>
        <end position="280"/>
    </location>
</feature>
<reference evidence="7 8" key="1">
    <citation type="submission" date="2019-07" db="EMBL/GenBank/DDBJ databases">
        <title>Genomic Encyclopedia of Type Strains, Phase IV (KMG-IV): sequencing the most valuable type-strain genomes for metagenomic binning, comparative biology and taxonomic classification.</title>
        <authorList>
            <person name="Goeker M."/>
        </authorList>
    </citation>
    <scope>NUCLEOTIDE SEQUENCE [LARGE SCALE GENOMIC DNA]</scope>
    <source>
        <strain evidence="7 8">SS015</strain>
    </source>
</reference>
<dbReference type="Gene3D" id="1.10.357.140">
    <property type="entry name" value="UbiA prenyltransferase"/>
    <property type="match status" value="1"/>
</dbReference>
<protein>
    <submittedName>
        <fullName evidence="7">4-hydroxybenzoate polyprenyltransferase</fullName>
    </submittedName>
</protein>
<evidence type="ECO:0000256" key="5">
    <source>
        <dbReference type="ARBA" id="ARBA00023136"/>
    </source>
</evidence>
<accession>A0A5D3WQT0</accession>
<dbReference type="OrthoDB" id="9803632at2"/>
<dbReference type="GO" id="GO:0016765">
    <property type="term" value="F:transferase activity, transferring alkyl or aryl (other than methyl) groups"/>
    <property type="evidence" value="ECO:0007669"/>
    <property type="project" value="InterPro"/>
</dbReference>
<evidence type="ECO:0000313" key="7">
    <source>
        <dbReference type="EMBL" id="TYO99948.1"/>
    </source>
</evidence>
<comment type="caution">
    <text evidence="7">The sequence shown here is derived from an EMBL/GenBank/DDBJ whole genome shotgun (WGS) entry which is preliminary data.</text>
</comment>
<dbReference type="EMBL" id="VNIB01000001">
    <property type="protein sequence ID" value="TYO99948.1"/>
    <property type="molecule type" value="Genomic_DNA"/>
</dbReference>
<keyword evidence="7" id="KW-0808">Transferase</keyword>
<evidence type="ECO:0000256" key="3">
    <source>
        <dbReference type="ARBA" id="ARBA00022692"/>
    </source>
</evidence>
<dbReference type="AlphaFoldDB" id="A0A5D3WQT0"/>
<feature type="transmembrane region" description="Helical" evidence="6">
    <location>
        <begin position="81"/>
        <end position="102"/>
    </location>
</feature>
<dbReference type="RefSeq" id="WP_148894147.1">
    <property type="nucleotide sequence ID" value="NZ_VNIB01000001.1"/>
</dbReference>
<keyword evidence="4 6" id="KW-1133">Transmembrane helix</keyword>
<evidence type="ECO:0000313" key="8">
    <source>
        <dbReference type="Proteomes" id="UP000324159"/>
    </source>
</evidence>
<dbReference type="InterPro" id="IPR044878">
    <property type="entry name" value="UbiA_sf"/>
</dbReference>
<feature type="transmembrane region" description="Helical" evidence="6">
    <location>
        <begin position="131"/>
        <end position="147"/>
    </location>
</feature>
<name>A0A5D3WQT0_9BACT</name>
<feature type="transmembrane region" description="Helical" evidence="6">
    <location>
        <begin position="12"/>
        <end position="34"/>
    </location>
</feature>
<dbReference type="Proteomes" id="UP000324159">
    <property type="component" value="Unassembled WGS sequence"/>
</dbReference>
<sequence>MKAYFQLLRPHQWLKNLMLLFPPFLGGTLLGGHYSSGQLLWPLVAFCLGSSATYIVNDICDVEQDRLHARKKHRPLAAGRIGVRLAVVLAVVFAAGAVAGAWWVSARFLVFLLLYLGVSLVYSLWLKDMPLVELFCVVSGFLLRLLAGGEAYGVAISDWLFLSVFLLALFLVSGKRLSELRHEGGEAPERIRSVLACYPQGFLEGCMLLSGSAVLVTYTMYVISHQSTIWVIPLSCFGLLAFWRRVLSGRGGDPTRALLMDPCLFIAGVGWVVVVGWSVYG</sequence>
<dbReference type="Pfam" id="PF01040">
    <property type="entry name" value="UbiA"/>
    <property type="match status" value="1"/>
</dbReference>
<keyword evidence="5 6" id="KW-0472">Membrane</keyword>
<keyword evidence="8" id="KW-1185">Reference proteome</keyword>
<dbReference type="InterPro" id="IPR000537">
    <property type="entry name" value="UbiA_prenyltransferase"/>
</dbReference>
<keyword evidence="2" id="KW-1003">Cell membrane</keyword>
<dbReference type="NCBIfam" id="NF008978">
    <property type="entry name" value="PRK12324.1-4"/>
    <property type="match status" value="1"/>
</dbReference>
<feature type="transmembrane region" description="Helical" evidence="6">
    <location>
        <begin position="229"/>
        <end position="247"/>
    </location>
</feature>